<evidence type="ECO:0000256" key="5">
    <source>
        <dbReference type="ARBA" id="ARBA00022801"/>
    </source>
</evidence>
<dbReference type="InterPro" id="IPR001764">
    <property type="entry name" value="Glyco_hydro_3_N"/>
</dbReference>
<evidence type="ECO:0000313" key="9">
    <source>
        <dbReference type="Proteomes" id="UP000247698"/>
    </source>
</evidence>
<dbReference type="InterPro" id="IPR036962">
    <property type="entry name" value="Glyco_hydro_3_N_sf"/>
</dbReference>
<dbReference type="Gene3D" id="3.40.50.1700">
    <property type="entry name" value="Glycoside hydrolase family 3 C-terminal domain"/>
    <property type="match status" value="1"/>
</dbReference>
<dbReference type="InterPro" id="IPR036881">
    <property type="entry name" value="Glyco_hydro_3_C_sf"/>
</dbReference>
<evidence type="ECO:0000313" key="8">
    <source>
        <dbReference type="EMBL" id="PXY85179.1"/>
    </source>
</evidence>
<sequence length="739" mass="81639">MEEKQLKLLLKDMSLDEKIGQLIQLSGEFFQANDISYGPRDKLGISQEMVDLTGSVLNVAGAEATRKVQDQQMARQPHHIPVMFMSDVIYGYKTIYPIPLGLGATWNPEIIKKAFATAADEASAAGIQVAYAPMLDTVHDARWGRVLESPGEDPYLNSKYAEAMVEGFQEKIEDNKGVAACFKHFAGYGGVESGREYNTVDMSISNLYQNYLPAYKAAVKAGAKLAMTSLAALNGVPSTADKRLLDNLLRKAWGFKGIIISDYASIYELVKHGFAANTVDASYKALNATVDIDMKSPCYANGLKQLVTNGQLDEKKVDAAVWRVLSLKNDFGLFEDPYRGTSLAREKASVLSKDKRNLARKIATEAVVLLQNKNNVLPLNKNEKFALIGPYSTEHSLLGMWAVHGEPKDSVSIFEGLKRYVPDIKTAKGTDINRSRQMLQEMGFPSDEAISQVISTEEEEKNNNKLALQAARESDVVILAMGESTLEAGEAGSKTNLSLPANQLDLINKISALGKKVVLLIISGRPLVLTNVKDKVDSILECWFPGTEGGAAIADILFGKANPSGRLTMSFPYSSGQEPLYYNHLSTGRPVHDSQHVGRFLSKYLDAPAEPLYPFGYGLSYGHVSYAKMTLDKKELHHDEQIVAKVVLKNDSDWDCEETVQLYMHDKVASIVQPVKRLIDFKRIAIKAHTEKTVNFNISPKQLTFFDNTGEKVLENGEFTLYVGSNSWNCLEQDFTLVD</sequence>
<comment type="similarity">
    <text evidence="2">Belongs to the glycosyl hydrolase 3 family.</text>
</comment>
<evidence type="ECO:0000256" key="2">
    <source>
        <dbReference type="ARBA" id="ARBA00005336"/>
    </source>
</evidence>
<keyword evidence="5" id="KW-0378">Hydrolase</keyword>
<gene>
    <name evidence="8" type="ORF">DK873_08590</name>
</gene>
<feature type="domain" description="Fibronectin type III-like" evidence="7">
    <location>
        <begin position="658"/>
        <end position="727"/>
    </location>
</feature>
<comment type="catalytic activity">
    <reaction evidence="1">
        <text>Hydrolysis of terminal, non-reducing beta-D-glucosyl residues with release of beta-D-glucose.</text>
        <dbReference type="EC" id="3.2.1.21"/>
    </reaction>
</comment>
<dbReference type="SUPFAM" id="SSF52279">
    <property type="entry name" value="Beta-D-glucan exohydrolase, C-terminal domain"/>
    <property type="match status" value="1"/>
</dbReference>
<evidence type="ECO:0000256" key="3">
    <source>
        <dbReference type="ARBA" id="ARBA00012744"/>
    </source>
</evidence>
<comment type="caution">
    <text evidence="8">The sequence shown here is derived from an EMBL/GenBank/DDBJ whole genome shotgun (WGS) entry which is preliminary data.</text>
</comment>
<dbReference type="NCBIfam" id="NF011678">
    <property type="entry name" value="PRK15098.1"/>
    <property type="match status" value="1"/>
</dbReference>
<accession>A0ABX5N222</accession>
<organism evidence="8 9">
    <name type="scientific">Lactobacillus melliventris</name>
    <dbReference type="NCBI Taxonomy" id="1218507"/>
    <lineage>
        <taxon>Bacteria</taxon>
        <taxon>Bacillati</taxon>
        <taxon>Bacillota</taxon>
        <taxon>Bacilli</taxon>
        <taxon>Lactobacillales</taxon>
        <taxon>Lactobacillaceae</taxon>
        <taxon>Lactobacillus</taxon>
    </lineage>
</organism>
<dbReference type="PRINTS" id="PR00133">
    <property type="entry name" value="GLHYDRLASE3"/>
</dbReference>
<dbReference type="Gene3D" id="2.60.40.10">
    <property type="entry name" value="Immunoglobulins"/>
    <property type="match status" value="1"/>
</dbReference>
<dbReference type="PANTHER" id="PTHR30620:SF16">
    <property type="entry name" value="LYSOSOMAL BETA GLUCOSIDASE"/>
    <property type="match status" value="1"/>
</dbReference>
<dbReference type="InterPro" id="IPR026891">
    <property type="entry name" value="Fn3-like"/>
</dbReference>
<dbReference type="EMBL" id="QGLG01000002">
    <property type="protein sequence ID" value="PXY85179.1"/>
    <property type="molecule type" value="Genomic_DNA"/>
</dbReference>
<dbReference type="Pfam" id="PF01915">
    <property type="entry name" value="Glyco_hydro_3_C"/>
    <property type="match status" value="1"/>
</dbReference>
<dbReference type="RefSeq" id="WP_110446590.1">
    <property type="nucleotide sequence ID" value="NZ_QGLG01000002.1"/>
</dbReference>
<dbReference type="InterPro" id="IPR013783">
    <property type="entry name" value="Ig-like_fold"/>
</dbReference>
<evidence type="ECO:0000256" key="1">
    <source>
        <dbReference type="ARBA" id="ARBA00000448"/>
    </source>
</evidence>
<evidence type="ECO:0000256" key="6">
    <source>
        <dbReference type="ARBA" id="ARBA00023295"/>
    </source>
</evidence>
<keyword evidence="9" id="KW-1185">Reference proteome</keyword>
<dbReference type="PANTHER" id="PTHR30620">
    <property type="entry name" value="PERIPLASMIC BETA-GLUCOSIDASE-RELATED"/>
    <property type="match status" value="1"/>
</dbReference>
<dbReference type="EC" id="3.2.1.21" evidence="3"/>
<dbReference type="Proteomes" id="UP000247698">
    <property type="component" value="Unassembled WGS sequence"/>
</dbReference>
<dbReference type="InterPro" id="IPR017853">
    <property type="entry name" value="GH"/>
</dbReference>
<dbReference type="Gene3D" id="3.20.20.300">
    <property type="entry name" value="Glycoside hydrolase, family 3, N-terminal domain"/>
    <property type="match status" value="1"/>
</dbReference>
<reference evidence="8 9" key="1">
    <citation type="submission" date="2018-05" db="EMBL/GenBank/DDBJ databases">
        <title>Reference genomes for bee gut microbiota database.</title>
        <authorList>
            <person name="Ellegaard K.M."/>
        </authorList>
    </citation>
    <scope>NUCLEOTIDE SEQUENCE [LARGE SCALE GENOMIC DNA]</scope>
    <source>
        <strain evidence="8 9">ESL0184</strain>
    </source>
</reference>
<dbReference type="SUPFAM" id="SSF51445">
    <property type="entry name" value="(Trans)glycosidases"/>
    <property type="match status" value="1"/>
</dbReference>
<protein>
    <recommendedName>
        <fullName evidence="3">beta-glucosidase</fullName>
        <ecNumber evidence="3">3.2.1.21</ecNumber>
    </recommendedName>
</protein>
<dbReference type="InterPro" id="IPR051915">
    <property type="entry name" value="Cellulose_Degrad_GH3"/>
</dbReference>
<dbReference type="Pfam" id="PF00933">
    <property type="entry name" value="Glyco_hydro_3"/>
    <property type="match status" value="1"/>
</dbReference>
<keyword evidence="6" id="KW-0326">Glycosidase</keyword>
<name>A0ABX5N222_9LACO</name>
<evidence type="ECO:0000259" key="7">
    <source>
        <dbReference type="SMART" id="SM01217"/>
    </source>
</evidence>
<evidence type="ECO:0000256" key="4">
    <source>
        <dbReference type="ARBA" id="ARBA00022729"/>
    </source>
</evidence>
<keyword evidence="4" id="KW-0732">Signal</keyword>
<proteinExistence type="inferred from homology"/>
<dbReference type="SMART" id="SM01217">
    <property type="entry name" value="Fn3_like"/>
    <property type="match status" value="1"/>
</dbReference>
<dbReference type="Pfam" id="PF14310">
    <property type="entry name" value="Fn3-like"/>
    <property type="match status" value="1"/>
</dbReference>
<dbReference type="InterPro" id="IPR002772">
    <property type="entry name" value="Glyco_hydro_3_C"/>
</dbReference>